<name>A0AAW7ZFD1_9FIRM</name>
<organism evidence="7 8">
    <name type="scientific">Desulforamulus aquiferis</name>
    <dbReference type="NCBI Taxonomy" id="1397668"/>
    <lineage>
        <taxon>Bacteria</taxon>
        <taxon>Bacillati</taxon>
        <taxon>Bacillota</taxon>
        <taxon>Clostridia</taxon>
        <taxon>Eubacteriales</taxon>
        <taxon>Peptococcaceae</taxon>
        <taxon>Desulforamulus</taxon>
    </lineage>
</organism>
<dbReference type="Proteomes" id="UP001172911">
    <property type="component" value="Unassembled WGS sequence"/>
</dbReference>
<evidence type="ECO:0000256" key="3">
    <source>
        <dbReference type="ARBA" id="ARBA00022777"/>
    </source>
</evidence>
<reference evidence="7" key="1">
    <citation type="journal article" date="2023" name="J. Hazard. Mater.">
        <title>Anaerobic biodegradation of pyrene and benzo[a]pyrene by a new sulfate-reducing Desulforamulus aquiferis strain DSA.</title>
        <authorList>
            <person name="Zhang Z."/>
            <person name="Sun J."/>
            <person name="Gong X."/>
            <person name="Wang C."/>
            <person name="Wang H."/>
        </authorList>
    </citation>
    <scope>NUCLEOTIDE SEQUENCE</scope>
    <source>
        <strain evidence="7">DSA</strain>
    </source>
</reference>
<dbReference type="GO" id="GO:0005524">
    <property type="term" value="F:ATP binding"/>
    <property type="evidence" value="ECO:0007669"/>
    <property type="project" value="UniProtKB-KW"/>
</dbReference>
<evidence type="ECO:0000256" key="1">
    <source>
        <dbReference type="ARBA" id="ARBA00022679"/>
    </source>
</evidence>
<dbReference type="InterPro" id="IPR053149">
    <property type="entry name" value="TPK"/>
</dbReference>
<keyword evidence="1 7" id="KW-0808">Transferase</keyword>
<dbReference type="GO" id="GO:0016301">
    <property type="term" value="F:kinase activity"/>
    <property type="evidence" value="ECO:0007669"/>
    <property type="project" value="UniProtKB-KW"/>
</dbReference>
<dbReference type="Pfam" id="PF04265">
    <property type="entry name" value="TPK_B1_binding"/>
    <property type="match status" value="1"/>
</dbReference>
<dbReference type="RefSeq" id="WP_304543721.1">
    <property type="nucleotide sequence ID" value="NZ_JARPTC010000019.1"/>
</dbReference>
<dbReference type="SMART" id="SM00983">
    <property type="entry name" value="TPK_B1_binding"/>
    <property type="match status" value="1"/>
</dbReference>
<dbReference type="PANTHER" id="PTHR41299">
    <property type="entry name" value="THIAMINE PYROPHOSPHOKINASE"/>
    <property type="match status" value="1"/>
</dbReference>
<dbReference type="EMBL" id="JARPTC010000019">
    <property type="protein sequence ID" value="MDO7788101.1"/>
    <property type="molecule type" value="Genomic_DNA"/>
</dbReference>
<dbReference type="EC" id="2.7.6.2" evidence="5"/>
<dbReference type="Gene3D" id="3.40.50.10240">
    <property type="entry name" value="Thiamin pyrophosphokinase, catalytic domain"/>
    <property type="match status" value="1"/>
</dbReference>
<dbReference type="SUPFAM" id="SSF63999">
    <property type="entry name" value="Thiamin pyrophosphokinase, catalytic domain"/>
    <property type="match status" value="1"/>
</dbReference>
<dbReference type="GO" id="GO:0004788">
    <property type="term" value="F:thiamine diphosphokinase activity"/>
    <property type="evidence" value="ECO:0007669"/>
    <property type="project" value="UniProtKB-UniRule"/>
</dbReference>
<keyword evidence="3" id="KW-0418">Kinase</keyword>
<keyword evidence="8" id="KW-1185">Reference proteome</keyword>
<dbReference type="CDD" id="cd07995">
    <property type="entry name" value="TPK"/>
    <property type="match status" value="1"/>
</dbReference>
<gene>
    <name evidence="7" type="ORF">P6N53_12785</name>
</gene>
<evidence type="ECO:0000256" key="2">
    <source>
        <dbReference type="ARBA" id="ARBA00022741"/>
    </source>
</evidence>
<protein>
    <recommendedName>
        <fullName evidence="5">Thiamine diphosphokinase</fullName>
        <ecNumber evidence="5">2.7.6.2</ecNumber>
    </recommendedName>
</protein>
<keyword evidence="2" id="KW-0547">Nucleotide-binding</keyword>
<accession>A0AAW7ZFD1</accession>
<dbReference type="AlphaFoldDB" id="A0AAW7ZFD1"/>
<dbReference type="SUPFAM" id="SSF63862">
    <property type="entry name" value="Thiamin pyrophosphokinase, substrate-binding domain"/>
    <property type="match status" value="1"/>
</dbReference>
<dbReference type="PANTHER" id="PTHR41299:SF1">
    <property type="entry name" value="THIAMINE PYROPHOSPHOKINASE"/>
    <property type="match status" value="1"/>
</dbReference>
<dbReference type="GO" id="GO:0030975">
    <property type="term" value="F:thiamine binding"/>
    <property type="evidence" value="ECO:0007669"/>
    <property type="project" value="InterPro"/>
</dbReference>
<comment type="caution">
    <text evidence="7">The sequence shown here is derived from an EMBL/GenBank/DDBJ whole genome shotgun (WGS) entry which is preliminary data.</text>
</comment>
<dbReference type="InterPro" id="IPR007373">
    <property type="entry name" value="Thiamin_PyroPKinase_B1-bd"/>
</dbReference>
<sequence length="220" mass="23803">MNCIILANGEIKDYQQYKYLFTGKEIIICADGGVNHTPGLGIIPQLVIGDMDSASPKILEQLELKGAQIMRYPRDKDQMDTELAIAQGISQGATSLTFLGCTGDRLDHTLAAIHLLVPLALKGLEVKIISDSHFITVITPKAPATYKGHPGDIVSLLPLTSMVKGITSRGLRWPLQNSALELGKPYAVSNEITEGEVYVSICHGVLLFISIKCEVMSNGQ</sequence>
<evidence type="ECO:0000256" key="5">
    <source>
        <dbReference type="NCBIfam" id="TIGR01378"/>
    </source>
</evidence>
<dbReference type="InterPro" id="IPR007371">
    <property type="entry name" value="TPK_catalytic"/>
</dbReference>
<dbReference type="NCBIfam" id="TIGR01378">
    <property type="entry name" value="thi_PPkinase"/>
    <property type="match status" value="1"/>
</dbReference>
<evidence type="ECO:0000313" key="8">
    <source>
        <dbReference type="Proteomes" id="UP001172911"/>
    </source>
</evidence>
<dbReference type="InterPro" id="IPR006282">
    <property type="entry name" value="Thi_PPkinase"/>
</dbReference>
<keyword evidence="4" id="KW-0067">ATP-binding</keyword>
<reference evidence="7" key="2">
    <citation type="submission" date="2023-03" db="EMBL/GenBank/DDBJ databases">
        <authorList>
            <person name="Zhang Z."/>
        </authorList>
    </citation>
    <scope>NUCLEOTIDE SEQUENCE</scope>
    <source>
        <strain evidence="7">DSA</strain>
    </source>
</reference>
<evidence type="ECO:0000313" key="7">
    <source>
        <dbReference type="EMBL" id="MDO7788101.1"/>
    </source>
</evidence>
<evidence type="ECO:0000256" key="4">
    <source>
        <dbReference type="ARBA" id="ARBA00022840"/>
    </source>
</evidence>
<dbReference type="Pfam" id="PF04263">
    <property type="entry name" value="TPK_catalytic"/>
    <property type="match status" value="1"/>
</dbReference>
<dbReference type="InterPro" id="IPR036759">
    <property type="entry name" value="TPK_catalytic_sf"/>
</dbReference>
<evidence type="ECO:0000259" key="6">
    <source>
        <dbReference type="SMART" id="SM00983"/>
    </source>
</evidence>
<proteinExistence type="predicted"/>
<dbReference type="GO" id="GO:0006772">
    <property type="term" value="P:thiamine metabolic process"/>
    <property type="evidence" value="ECO:0007669"/>
    <property type="project" value="UniProtKB-UniRule"/>
</dbReference>
<dbReference type="GO" id="GO:0009229">
    <property type="term" value="P:thiamine diphosphate biosynthetic process"/>
    <property type="evidence" value="ECO:0007669"/>
    <property type="project" value="InterPro"/>
</dbReference>
<feature type="domain" description="Thiamin pyrophosphokinase thiamin-binding" evidence="6">
    <location>
        <begin position="148"/>
        <end position="207"/>
    </location>
</feature>
<dbReference type="InterPro" id="IPR036371">
    <property type="entry name" value="TPK_B1-bd_sf"/>
</dbReference>